<dbReference type="EMBL" id="RCML01000656">
    <property type="protein sequence ID" value="KAG2971702.1"/>
    <property type="molecule type" value="Genomic_DNA"/>
</dbReference>
<evidence type="ECO:0000313" key="2">
    <source>
        <dbReference type="EMBL" id="KAG2901607.1"/>
    </source>
</evidence>
<protein>
    <submittedName>
        <fullName evidence="2">Uncharacterized protein</fullName>
    </submittedName>
</protein>
<accession>A0A8T1BH93</accession>
<dbReference type="Proteomes" id="UP000736787">
    <property type="component" value="Unassembled WGS sequence"/>
</dbReference>
<evidence type="ECO:0000313" key="3">
    <source>
        <dbReference type="EMBL" id="KAG2921104.1"/>
    </source>
</evidence>
<dbReference type="EMBL" id="RCMK01000575">
    <property type="protein sequence ID" value="KAG2921104.1"/>
    <property type="molecule type" value="Genomic_DNA"/>
</dbReference>
<sequence>MVISSFLKVTSALRQLSYASTSDALDENLEMSETSVLSVTSTSSTTHLSYDTKNTHAC</sequence>
<proteinExistence type="predicted"/>
<dbReference type="EMBL" id="RCMI01000661">
    <property type="protein sequence ID" value="KAG2901607.1"/>
    <property type="molecule type" value="Genomic_DNA"/>
</dbReference>
<dbReference type="EMBL" id="RCMG01000736">
    <property type="protein sequence ID" value="KAG2849904.1"/>
    <property type="molecule type" value="Genomic_DNA"/>
</dbReference>
<evidence type="ECO:0000313" key="5">
    <source>
        <dbReference type="Proteomes" id="UP000774804"/>
    </source>
</evidence>
<dbReference type="Proteomes" id="UP000697107">
    <property type="component" value="Unassembled WGS sequence"/>
</dbReference>
<organism evidence="2 5">
    <name type="scientific">Phytophthora cactorum</name>
    <dbReference type="NCBI Taxonomy" id="29920"/>
    <lineage>
        <taxon>Eukaryota</taxon>
        <taxon>Sar</taxon>
        <taxon>Stramenopiles</taxon>
        <taxon>Oomycota</taxon>
        <taxon>Peronosporomycetes</taxon>
        <taxon>Peronosporales</taxon>
        <taxon>Peronosporaceae</taxon>
        <taxon>Phytophthora</taxon>
    </lineage>
</organism>
<comment type="caution">
    <text evidence="2">The sequence shown here is derived from an EMBL/GenBank/DDBJ whole genome shotgun (WGS) entry which is preliminary data.</text>
</comment>
<dbReference type="Proteomes" id="UP000774804">
    <property type="component" value="Unassembled WGS sequence"/>
</dbReference>
<evidence type="ECO:0000313" key="4">
    <source>
        <dbReference type="EMBL" id="KAG2971702.1"/>
    </source>
</evidence>
<gene>
    <name evidence="1" type="ORF">PC113_g17277</name>
    <name evidence="2" type="ORF">PC115_g15826</name>
    <name evidence="3" type="ORF">PC117_g16336</name>
    <name evidence="4" type="ORF">PC118_g16147</name>
</gene>
<name>A0A8T1BH93_9STRA</name>
<evidence type="ECO:0000313" key="1">
    <source>
        <dbReference type="EMBL" id="KAG2849904.1"/>
    </source>
</evidence>
<dbReference type="Proteomes" id="UP000735874">
    <property type="component" value="Unassembled WGS sequence"/>
</dbReference>
<reference evidence="2" key="1">
    <citation type="submission" date="2018-10" db="EMBL/GenBank/DDBJ databases">
        <title>Effector identification in a new, highly contiguous assembly of the strawberry crown rot pathogen Phytophthora cactorum.</title>
        <authorList>
            <person name="Armitage A.D."/>
            <person name="Nellist C.F."/>
            <person name="Bates H."/>
            <person name="Vickerstaff R.J."/>
            <person name="Harrison R.J."/>
        </authorList>
    </citation>
    <scope>NUCLEOTIDE SEQUENCE</scope>
    <source>
        <strain evidence="1">15-7</strain>
        <strain evidence="2">4032</strain>
        <strain evidence="3">4040</strain>
        <strain evidence="4">P415</strain>
    </source>
</reference>
<dbReference type="AlphaFoldDB" id="A0A8T1BH93"/>